<dbReference type="InterPro" id="IPR004245">
    <property type="entry name" value="DUF229"/>
</dbReference>
<keyword evidence="1" id="KW-0472">Membrane</keyword>
<dbReference type="PANTHER" id="PTHR10974">
    <property type="entry name" value="FI08016P-RELATED"/>
    <property type="match status" value="1"/>
</dbReference>
<dbReference type="OMA" id="TEYCHIP"/>
<organism evidence="4">
    <name type="scientific">Angiostrongylus costaricensis</name>
    <name type="common">Nematode worm</name>
    <dbReference type="NCBI Taxonomy" id="334426"/>
    <lineage>
        <taxon>Eukaryota</taxon>
        <taxon>Metazoa</taxon>
        <taxon>Ecdysozoa</taxon>
        <taxon>Nematoda</taxon>
        <taxon>Chromadorea</taxon>
        <taxon>Rhabditida</taxon>
        <taxon>Rhabditina</taxon>
        <taxon>Rhabditomorpha</taxon>
        <taxon>Strongyloidea</taxon>
        <taxon>Metastrongylidae</taxon>
        <taxon>Angiostrongylus</taxon>
    </lineage>
</organism>
<dbReference type="AlphaFoldDB" id="A0A0R3PHK0"/>
<keyword evidence="1" id="KW-1133">Transmembrane helix</keyword>
<sequence length="391" mass="45474">MHIGRFLFACFACCFFMIGYYIVDLETAYRNIVLFVSFPIYDNSMFDTCPLVLHNHMDPELLKFHHPGYNPKENCTIYEPFTELVDAQVLVKEKAKDYNCQARCILHYNDCNYTEGTWINLPSSNLFECDIIETSCSQNETIEAFLHTQIYERKGARSTFPQSIDEDSHNISRPDVFIFIIDSTSSFMAKRSLPKTLKYLKSIGGVQMEFLNKTMVAQDDSAGFAYYPNCMGFNKTEANHVWRSFDLRRRSSLNLKKSFDDACSERHLEMMDYLEKFMKSYPDADLHVLFVAADRIKFHVIALKETKFKKTDISRLNSKGPCHHWRKGAVTKCRRQTLCRPPDHCPSRQLIRDPPRIALLHLELTRHKKITIINCYSLTGVADDYELSALY</sequence>
<keyword evidence="1" id="KW-0812">Transmembrane</keyword>
<evidence type="ECO:0000313" key="3">
    <source>
        <dbReference type="Proteomes" id="UP000267027"/>
    </source>
</evidence>
<gene>
    <name evidence="2" type="ORF">ACOC_LOCUS3828</name>
</gene>
<proteinExistence type="predicted"/>
<name>A0A0R3PHK0_ANGCS</name>
<reference evidence="2 3" key="2">
    <citation type="submission" date="2018-11" db="EMBL/GenBank/DDBJ databases">
        <authorList>
            <consortium name="Pathogen Informatics"/>
        </authorList>
    </citation>
    <scope>NUCLEOTIDE SEQUENCE [LARGE SCALE GENOMIC DNA]</scope>
    <source>
        <strain evidence="2 3">Costa Rica</strain>
    </source>
</reference>
<evidence type="ECO:0000313" key="4">
    <source>
        <dbReference type="WBParaSite" id="ACOC_0000382701-mRNA-1"/>
    </source>
</evidence>
<dbReference type="EMBL" id="UYYA01001461">
    <property type="protein sequence ID" value="VDM55413.1"/>
    <property type="molecule type" value="Genomic_DNA"/>
</dbReference>
<dbReference type="WBParaSite" id="ACOC_0000382701-mRNA-1">
    <property type="protein sequence ID" value="ACOC_0000382701-mRNA-1"/>
    <property type="gene ID" value="ACOC_0000382701"/>
</dbReference>
<protein>
    <submittedName>
        <fullName evidence="4">VWFA domain-containing protein</fullName>
    </submittedName>
</protein>
<accession>A0A0R3PHK0</accession>
<dbReference type="Proteomes" id="UP000267027">
    <property type="component" value="Unassembled WGS sequence"/>
</dbReference>
<dbReference type="STRING" id="334426.A0A0R3PHK0"/>
<dbReference type="PANTHER" id="PTHR10974:SF75">
    <property type="entry name" value="SULFATASE DOMAIN-CONTAINING PROTEIN"/>
    <property type="match status" value="1"/>
</dbReference>
<dbReference type="GO" id="GO:0005615">
    <property type="term" value="C:extracellular space"/>
    <property type="evidence" value="ECO:0007669"/>
    <property type="project" value="TreeGrafter"/>
</dbReference>
<dbReference type="OrthoDB" id="5863917at2759"/>
<evidence type="ECO:0000313" key="2">
    <source>
        <dbReference type="EMBL" id="VDM55413.1"/>
    </source>
</evidence>
<keyword evidence="3" id="KW-1185">Reference proteome</keyword>
<reference evidence="4" key="1">
    <citation type="submission" date="2017-02" db="UniProtKB">
        <authorList>
            <consortium name="WormBaseParasite"/>
        </authorList>
    </citation>
    <scope>IDENTIFICATION</scope>
</reference>
<feature type="transmembrane region" description="Helical" evidence="1">
    <location>
        <begin position="6"/>
        <end position="23"/>
    </location>
</feature>
<dbReference type="Pfam" id="PF02995">
    <property type="entry name" value="DUF229"/>
    <property type="match status" value="1"/>
</dbReference>
<evidence type="ECO:0000256" key="1">
    <source>
        <dbReference type="SAM" id="Phobius"/>
    </source>
</evidence>